<dbReference type="KEGG" id="nev:NTE_03322"/>
<reference evidence="9 10" key="1">
    <citation type="journal article" date="2014" name="PLoS ONE">
        <title>Genome Sequence of Candidatus Nitrososphaera evergladensis from Group I.1b Enriched from Everglades Soil Reveals Novel Genomic Features of the Ammonia-Oxidizing Archaea.</title>
        <authorList>
            <person name="Zhalnina K.V."/>
            <person name="Dias R."/>
            <person name="Leonard M.T."/>
            <person name="Dorr de Quadros P."/>
            <person name="Camargo F.A."/>
            <person name="Drew J.C."/>
            <person name="Farmerie W.G."/>
            <person name="Daroub S.H."/>
            <person name="Triplett E.W."/>
        </authorList>
    </citation>
    <scope>NUCLEOTIDE SEQUENCE [LARGE SCALE GENOMIC DNA]</scope>
    <source>
        <strain evidence="9 10">SR1</strain>
    </source>
</reference>
<keyword evidence="3 6" id="KW-0520">NAD</keyword>
<name>A0A075MUL2_9ARCH</name>
<dbReference type="CDD" id="cd00401">
    <property type="entry name" value="SAHH"/>
    <property type="match status" value="1"/>
</dbReference>
<keyword evidence="10" id="KW-1185">Reference proteome</keyword>
<comment type="similarity">
    <text evidence="1 7">Belongs to the adenosylhomocysteinase family.</text>
</comment>
<evidence type="ECO:0000256" key="3">
    <source>
        <dbReference type="ARBA" id="ARBA00023027"/>
    </source>
</evidence>
<accession>A0A075MUL2</accession>
<evidence type="ECO:0000313" key="9">
    <source>
        <dbReference type="EMBL" id="AIF85351.1"/>
    </source>
</evidence>
<feature type="binding site" evidence="5">
    <location>
        <position position="182"/>
    </location>
    <ligand>
        <name>substrate</name>
    </ligand>
</feature>
<dbReference type="STRING" id="1459636.NTE_03322"/>
<feature type="binding site" evidence="6">
    <location>
        <position position="239"/>
    </location>
    <ligand>
        <name>NAD(+)</name>
        <dbReference type="ChEBI" id="CHEBI:57540"/>
    </ligand>
</feature>
<feature type="binding site" evidence="5">
    <location>
        <position position="59"/>
    </location>
    <ligand>
        <name>substrate</name>
    </ligand>
</feature>
<dbReference type="PANTHER" id="PTHR23420:SF0">
    <property type="entry name" value="ADENOSYLHOMOCYSTEINASE"/>
    <property type="match status" value="1"/>
</dbReference>
<dbReference type="GO" id="GO:0004013">
    <property type="term" value="F:adenosylhomocysteinase activity"/>
    <property type="evidence" value="ECO:0007669"/>
    <property type="project" value="UniProtKB-UniRule"/>
</dbReference>
<sequence>MLPGKTRTATIADPDLAQKGRLSHEWARARMSIVEKIVDKNSKNRPLEGFTIGFCLHVTKETSVLVMAAKRLGAKVALCSANPLSVQDDIAVFLQQEGARVFAWRGETAQEYRDCIRQVLALSPQIITDDGSDMHTAAHRAKTKGIVGGTEETTSGVRRLLALEKSGRLMYPIIAVNNARTKYLFDNRHGTGQSTLDGIMRATGMFLPGARVVVCGYGWVGKGVAAKARGMGAVVTVTEVDPVRALEARMDGFEVTTLLNAAPYGDLFITCTGQTSVIRKEHFAKMKDGAILANTGHFDVEIDASYLYSNAKPEEIRPGVERFSIAGKKLYLLSKGRVVNLVAAEGHPPEVMALSFANQLMSILHVAKNHAKMEEKVYSVPEDIDVQVAKSALDAMGVRIDEMTEEQKKYQNSE</sequence>
<keyword evidence="2" id="KW-0554">One-carbon metabolism</keyword>
<dbReference type="SUPFAM" id="SSF52283">
    <property type="entry name" value="Formate/glycerate dehydrogenase catalytic domain-like"/>
    <property type="match status" value="1"/>
</dbReference>
<dbReference type="GO" id="GO:0006730">
    <property type="term" value="P:one-carbon metabolic process"/>
    <property type="evidence" value="ECO:0007669"/>
    <property type="project" value="UniProtKB-UniRule"/>
</dbReference>
<feature type="binding site" evidence="5">
    <location>
        <position position="152"/>
    </location>
    <ligand>
        <name>substrate</name>
    </ligand>
</feature>
<dbReference type="Gene3D" id="3.40.50.1480">
    <property type="entry name" value="Adenosylhomocysteinase-like"/>
    <property type="match status" value="1"/>
</dbReference>
<protein>
    <recommendedName>
        <fullName evidence="4">Adenosylhomocysteinase</fullName>
        <ecNumber evidence="4">3.13.2.1</ecNumber>
    </recommendedName>
</protein>
<feature type="domain" description="S-adenosyl-L-homocysteine hydrolase NAD binding" evidence="8">
    <location>
        <begin position="187"/>
        <end position="346"/>
    </location>
</feature>
<dbReference type="NCBIfam" id="NF004005">
    <property type="entry name" value="PRK05476.2-3"/>
    <property type="match status" value="1"/>
</dbReference>
<proteinExistence type="inferred from homology"/>
<dbReference type="GO" id="GO:0033353">
    <property type="term" value="P:S-adenosylmethionine cycle"/>
    <property type="evidence" value="ECO:0007669"/>
    <property type="project" value="TreeGrafter"/>
</dbReference>
<dbReference type="Pfam" id="PF05221">
    <property type="entry name" value="AdoHcyase"/>
    <property type="match status" value="1"/>
</dbReference>
<dbReference type="Pfam" id="PF00670">
    <property type="entry name" value="AdoHcyase_NAD"/>
    <property type="match status" value="1"/>
</dbReference>
<keyword evidence="9" id="KW-0378">Hydrolase</keyword>
<dbReference type="InterPro" id="IPR015878">
    <property type="entry name" value="Ado_hCys_hydrolase_NAD-bd"/>
</dbReference>
<organism evidence="9 10">
    <name type="scientific">Candidatus Nitrososphaera evergladensis SR1</name>
    <dbReference type="NCBI Taxonomy" id="1459636"/>
    <lineage>
        <taxon>Archaea</taxon>
        <taxon>Nitrososphaerota</taxon>
        <taxon>Nitrososphaeria</taxon>
        <taxon>Nitrososphaerales</taxon>
        <taxon>Nitrososphaeraceae</taxon>
        <taxon>Nitrososphaera</taxon>
    </lineage>
</organism>
<evidence type="ECO:0000256" key="7">
    <source>
        <dbReference type="RuleBase" id="RU004166"/>
    </source>
</evidence>
<dbReference type="Gene3D" id="3.40.50.720">
    <property type="entry name" value="NAD(P)-binding Rossmann-like Domain"/>
    <property type="match status" value="1"/>
</dbReference>
<dbReference type="SMART" id="SM00996">
    <property type="entry name" value="AdoHcyase"/>
    <property type="match status" value="1"/>
</dbReference>
<evidence type="ECO:0000256" key="2">
    <source>
        <dbReference type="ARBA" id="ARBA00022563"/>
    </source>
</evidence>
<evidence type="ECO:0000256" key="4">
    <source>
        <dbReference type="NCBIfam" id="TIGR00936"/>
    </source>
</evidence>
<dbReference type="InterPro" id="IPR042172">
    <property type="entry name" value="Adenosylhomocyst_ase-like_sf"/>
</dbReference>
<dbReference type="SUPFAM" id="SSF51735">
    <property type="entry name" value="NAD(P)-binding Rossmann-fold domains"/>
    <property type="match status" value="1"/>
</dbReference>
<dbReference type="AlphaFoldDB" id="A0A075MUL2"/>
<dbReference type="PIRSF" id="PIRSF001109">
    <property type="entry name" value="Ad_hcy_hydrolase"/>
    <property type="match status" value="1"/>
</dbReference>
<dbReference type="EC" id="3.13.2.1" evidence="4"/>
<feature type="binding site" evidence="5">
    <location>
        <position position="130"/>
    </location>
    <ligand>
        <name>substrate</name>
    </ligand>
</feature>
<feature type="binding site" evidence="6">
    <location>
        <begin position="218"/>
        <end position="223"/>
    </location>
    <ligand>
        <name>NAD(+)</name>
        <dbReference type="ChEBI" id="CHEBI:57540"/>
    </ligand>
</feature>
<evidence type="ECO:0000313" key="10">
    <source>
        <dbReference type="Proteomes" id="UP000028194"/>
    </source>
</evidence>
<dbReference type="InterPro" id="IPR036291">
    <property type="entry name" value="NAD(P)-bd_dom_sf"/>
</dbReference>
<evidence type="ECO:0000259" key="8">
    <source>
        <dbReference type="SMART" id="SM00997"/>
    </source>
</evidence>
<dbReference type="eggNOG" id="arCOG04137">
    <property type="taxonomic scope" value="Archaea"/>
</dbReference>
<dbReference type="NCBIfam" id="TIGR00936">
    <property type="entry name" value="ahcY"/>
    <property type="match status" value="1"/>
</dbReference>
<evidence type="ECO:0000256" key="1">
    <source>
        <dbReference type="ARBA" id="ARBA00007122"/>
    </source>
</evidence>
<dbReference type="GO" id="GO:0005829">
    <property type="term" value="C:cytosol"/>
    <property type="evidence" value="ECO:0007669"/>
    <property type="project" value="TreeGrafter"/>
</dbReference>
<gene>
    <name evidence="9" type="ORF">NTE_03322</name>
</gene>
<feature type="binding site" evidence="5">
    <location>
        <position position="186"/>
    </location>
    <ligand>
        <name>substrate</name>
    </ligand>
</feature>
<dbReference type="InterPro" id="IPR000043">
    <property type="entry name" value="Adenosylhomocysteinase-like"/>
</dbReference>
<dbReference type="PANTHER" id="PTHR23420">
    <property type="entry name" value="ADENOSYLHOMOCYSTEINASE"/>
    <property type="match status" value="1"/>
</dbReference>
<evidence type="ECO:0000256" key="6">
    <source>
        <dbReference type="PIRSR" id="PIRSR001109-2"/>
    </source>
</evidence>
<dbReference type="SMART" id="SM00997">
    <property type="entry name" value="AdoHcyase_NAD"/>
    <property type="match status" value="1"/>
</dbReference>
<dbReference type="Proteomes" id="UP000028194">
    <property type="component" value="Chromosome"/>
</dbReference>
<comment type="cofactor">
    <cofactor evidence="6">
        <name>NAD(+)</name>
        <dbReference type="ChEBI" id="CHEBI:57540"/>
    </cofactor>
    <text evidence="6">Binds 1 NAD(+) per subunit.</text>
</comment>
<evidence type="ECO:0000256" key="5">
    <source>
        <dbReference type="PIRSR" id="PIRSR001109-1"/>
    </source>
</evidence>
<feature type="binding site" evidence="6">
    <location>
        <position position="340"/>
    </location>
    <ligand>
        <name>NAD(+)</name>
        <dbReference type="ChEBI" id="CHEBI:57540"/>
    </ligand>
</feature>
<dbReference type="EMBL" id="CP007174">
    <property type="protein sequence ID" value="AIF85351.1"/>
    <property type="molecule type" value="Genomic_DNA"/>
</dbReference>
<dbReference type="HOGENOM" id="CLU_025194_0_2_2"/>
<feature type="binding site" evidence="6">
    <location>
        <position position="347"/>
    </location>
    <ligand>
        <name>NAD(+)</name>
        <dbReference type="ChEBI" id="CHEBI:57540"/>
    </ligand>
</feature>